<dbReference type="Pfam" id="PF01810">
    <property type="entry name" value="LysE"/>
    <property type="match status" value="1"/>
</dbReference>
<proteinExistence type="predicted"/>
<comment type="subcellular location">
    <subcellularLocation>
        <location evidence="1">Cell membrane</location>
        <topology evidence="1">Multi-pass membrane protein</topology>
    </subcellularLocation>
</comment>
<dbReference type="PANTHER" id="PTHR30086:SF20">
    <property type="entry name" value="ARGININE EXPORTER PROTEIN ARGO-RELATED"/>
    <property type="match status" value="1"/>
</dbReference>
<evidence type="ECO:0000256" key="5">
    <source>
        <dbReference type="ARBA" id="ARBA00023136"/>
    </source>
</evidence>
<feature type="transmembrane region" description="Helical" evidence="6">
    <location>
        <begin position="42"/>
        <end position="65"/>
    </location>
</feature>
<dbReference type="InterPro" id="IPR001123">
    <property type="entry name" value="LeuE-type"/>
</dbReference>
<name>A0ABU3NT53_9FIRM</name>
<keyword evidence="3 6" id="KW-0812">Transmembrane</keyword>
<evidence type="ECO:0000313" key="8">
    <source>
        <dbReference type="Proteomes" id="UP001254848"/>
    </source>
</evidence>
<dbReference type="EMBL" id="JAUOZS010000001">
    <property type="protein sequence ID" value="MDT8899993.1"/>
    <property type="molecule type" value="Genomic_DNA"/>
</dbReference>
<evidence type="ECO:0000256" key="6">
    <source>
        <dbReference type="SAM" id="Phobius"/>
    </source>
</evidence>
<dbReference type="RefSeq" id="WP_413778555.1">
    <property type="nucleotide sequence ID" value="NZ_JAUOZS010000001.1"/>
</dbReference>
<keyword evidence="8" id="KW-1185">Reference proteome</keyword>
<evidence type="ECO:0000256" key="4">
    <source>
        <dbReference type="ARBA" id="ARBA00022989"/>
    </source>
</evidence>
<keyword evidence="2" id="KW-1003">Cell membrane</keyword>
<comment type="caution">
    <text evidence="7">The sequence shown here is derived from an EMBL/GenBank/DDBJ whole genome shotgun (WGS) entry which is preliminary data.</text>
</comment>
<dbReference type="PANTHER" id="PTHR30086">
    <property type="entry name" value="ARGININE EXPORTER PROTEIN ARGO"/>
    <property type="match status" value="1"/>
</dbReference>
<organism evidence="7 8">
    <name type="scientific">Anaeroselena agilis</name>
    <dbReference type="NCBI Taxonomy" id="3063788"/>
    <lineage>
        <taxon>Bacteria</taxon>
        <taxon>Bacillati</taxon>
        <taxon>Bacillota</taxon>
        <taxon>Negativicutes</taxon>
        <taxon>Acetonemataceae</taxon>
        <taxon>Anaeroselena</taxon>
    </lineage>
</organism>
<feature type="transmembrane region" description="Helical" evidence="6">
    <location>
        <begin position="178"/>
        <end position="199"/>
    </location>
</feature>
<reference evidence="7 8" key="1">
    <citation type="submission" date="2023-07" db="EMBL/GenBank/DDBJ databases">
        <title>The novel representative of Negativicutes class, Anaeroselena agilis gen. nov. sp. nov.</title>
        <authorList>
            <person name="Prokofeva M.I."/>
            <person name="Elcheninov A.G."/>
            <person name="Klyukina A."/>
            <person name="Kublanov I.V."/>
            <person name="Frolov E.N."/>
            <person name="Podosokorskaya O.A."/>
        </authorList>
    </citation>
    <scope>NUCLEOTIDE SEQUENCE [LARGE SCALE GENOMIC DNA]</scope>
    <source>
        <strain evidence="7 8">4137-cl</strain>
    </source>
</reference>
<feature type="transmembrane region" description="Helical" evidence="6">
    <location>
        <begin position="103"/>
        <end position="131"/>
    </location>
</feature>
<dbReference type="Proteomes" id="UP001254848">
    <property type="component" value="Unassembled WGS sequence"/>
</dbReference>
<evidence type="ECO:0000256" key="3">
    <source>
        <dbReference type="ARBA" id="ARBA00022692"/>
    </source>
</evidence>
<feature type="transmembrane region" description="Helical" evidence="6">
    <location>
        <begin position="6"/>
        <end position="30"/>
    </location>
</feature>
<keyword evidence="4 6" id="KW-1133">Transmembrane helix</keyword>
<sequence length="201" mass="21518">MTALNIASLLGYCVIVTFTPGPTNIVILSGSYNFGIKKTLQFVYGATAAFVVLLSFSVILSGLLMAGMPKILLVMQATGGIYMLYLARLIYGADGANTSPGQAFTFVGGFLMQLVNPKVIIFTMTVIPSFIMPYDTSVTGLAIAVAAVTSIAFMAMLTWALFGAAFKERLQKYRKTVNLIMGLFLVYSAIMMSGIVDLIKG</sequence>
<protein>
    <submittedName>
        <fullName evidence="7">LysE family translocator</fullName>
    </submittedName>
</protein>
<feature type="transmembrane region" description="Helical" evidence="6">
    <location>
        <begin position="71"/>
        <end position="91"/>
    </location>
</feature>
<keyword evidence="5 6" id="KW-0472">Membrane</keyword>
<evidence type="ECO:0000313" key="7">
    <source>
        <dbReference type="EMBL" id="MDT8899993.1"/>
    </source>
</evidence>
<evidence type="ECO:0000256" key="2">
    <source>
        <dbReference type="ARBA" id="ARBA00022475"/>
    </source>
</evidence>
<evidence type="ECO:0000256" key="1">
    <source>
        <dbReference type="ARBA" id="ARBA00004651"/>
    </source>
</evidence>
<gene>
    <name evidence="7" type="ORF">Q4T40_01930</name>
</gene>
<accession>A0ABU3NT53</accession>
<feature type="transmembrane region" description="Helical" evidence="6">
    <location>
        <begin position="143"/>
        <end position="166"/>
    </location>
</feature>